<sequence length="53" mass="6760">MKDEVKVFQWLKEQKAPFWIQLQILQAFQLYEVMVEMDKKLMMYEEKEYRERI</sequence>
<dbReference type="RefSeq" id="WP_042982687.1">
    <property type="nucleotide sequence ID" value="NZ_JMQC01000008.1"/>
</dbReference>
<comment type="caution">
    <text evidence="1">The sequence shown here is derived from an EMBL/GenBank/DDBJ whole genome shotgun (WGS) entry which is preliminary data.</text>
</comment>
<evidence type="ECO:0008006" key="3">
    <source>
        <dbReference type="Google" id="ProtNLM"/>
    </source>
</evidence>
<organism evidence="1 2">
    <name type="scientific">Bacillus clarus</name>
    <dbReference type="NCBI Taxonomy" id="2338372"/>
    <lineage>
        <taxon>Bacteria</taxon>
        <taxon>Bacillati</taxon>
        <taxon>Bacillota</taxon>
        <taxon>Bacilli</taxon>
        <taxon>Bacillales</taxon>
        <taxon>Bacillaceae</taxon>
        <taxon>Bacillus</taxon>
        <taxon>Bacillus cereus group</taxon>
    </lineage>
</organism>
<reference evidence="1 2" key="1">
    <citation type="submission" date="2014-04" db="EMBL/GenBank/DDBJ databases">
        <authorList>
            <person name="Bishop-Lilly K.A."/>
            <person name="Broomall S.M."/>
            <person name="Chain P.S."/>
            <person name="Chertkov O."/>
            <person name="Coyne S.R."/>
            <person name="Daligault H.E."/>
            <person name="Davenport K.W."/>
            <person name="Erkkila T."/>
            <person name="Frey K.G."/>
            <person name="Gibbons H.S."/>
            <person name="Gu W."/>
            <person name="Jaissle J."/>
            <person name="Johnson S.L."/>
            <person name="Koroleva G.I."/>
            <person name="Ladner J.T."/>
            <person name="Lo C.-C."/>
            <person name="Minogue T.D."/>
            <person name="Munk C."/>
            <person name="Palacios G.F."/>
            <person name="Redden C.L."/>
            <person name="Rosenzweig C.N."/>
            <person name="Scholz M.B."/>
            <person name="Teshima H."/>
            <person name="Xu Y."/>
        </authorList>
    </citation>
    <scope>NUCLEOTIDE SEQUENCE [LARGE SCALE GENOMIC DNA]</scope>
    <source>
        <strain evidence="1 2">BHP</strain>
    </source>
</reference>
<dbReference type="PATRIC" id="fig|1405.8.peg.3958"/>
<dbReference type="AlphaFoldDB" id="A0A090Z1W2"/>
<proteinExistence type="predicted"/>
<dbReference type="EMBL" id="JMQC01000008">
    <property type="protein sequence ID" value="KFN04587.1"/>
    <property type="molecule type" value="Genomic_DNA"/>
</dbReference>
<protein>
    <recommendedName>
        <fullName evidence="3">Branched-chain amino acid aminotransferase</fullName>
    </recommendedName>
</protein>
<dbReference type="Proteomes" id="UP000029389">
    <property type="component" value="Unassembled WGS sequence"/>
</dbReference>
<accession>A0A090Z1W2</accession>
<evidence type="ECO:0000313" key="1">
    <source>
        <dbReference type="EMBL" id="KFN04587.1"/>
    </source>
</evidence>
<evidence type="ECO:0000313" key="2">
    <source>
        <dbReference type="Proteomes" id="UP000029389"/>
    </source>
</evidence>
<name>A0A090Z1W2_9BACI</name>
<gene>
    <name evidence="1" type="ORF">DJ93_3849</name>
</gene>